<name>A0A161TI46_9BACI</name>
<dbReference type="GO" id="GO:0006508">
    <property type="term" value="P:proteolysis"/>
    <property type="evidence" value="ECO:0007669"/>
    <property type="project" value="InterPro"/>
</dbReference>
<keyword evidence="1" id="KW-0378">Hydrolase</keyword>
<dbReference type="SUPFAM" id="SSF53474">
    <property type="entry name" value="alpha/beta-Hydrolases"/>
    <property type="match status" value="1"/>
</dbReference>
<proteinExistence type="predicted"/>
<reference evidence="4" key="1">
    <citation type="submission" date="2016-01" db="EMBL/GenBank/DDBJ databases">
        <title>Whole genome sequencing of Bhargavaea cecembensis T14.</title>
        <authorList>
            <person name="Hong K.W."/>
        </authorList>
    </citation>
    <scope>NUCLEOTIDE SEQUENCE [LARGE SCALE GENOMIC DNA]</scope>
    <source>
        <strain evidence="4">M19</strain>
    </source>
</reference>
<sequence length="612" mass="68708">MNDTKSDYISIKDLLSLPTLSDVTINECGQRSAFVKRTADWERDAYITHIEVHKKGEKTAEVRPGFRPSWSPCSDQLAFMRTQPNGNQLFIQSMKEKKRVQLTDVEGGVASYKWDPTGKGFYYTAPTHTGHHRLHYLDLEERDSLLPLFEEGVHVLDFDLSLDGGRIIFLASPGPDADDTHKAEMYLLNKFTGVVQKIEESRRLGGQVSMSPEGTHICYTVSREEKDYYRTHIPDSTLEIHDLMTGERVQPLSEADSTWMPICWTEQGILVKWQDRTNGRIGLIQPDGNLEPYSHEDGYTLGASISSDGHHLACLKAHPNETAELYVDGVKVTDENDLLSSKRISRKKMITWSNHDGETIEGVLSIPEDMERDRAHPLLVLVHGGPNWASFPFQSTSFNDKYPVESFIAQGFIVLEPNYRGSTGYGDAFMKANARNLGIGDHEDIMSGVDALVEQGIVDPDAVGIMGWSQGGFITAFSSIYSNRFKAASVGGGISNWVTNYTTTDLPSNVLSYLGDTPWNDPEIYAKSSPIWYLQSARTPTLIQHGEADARVPVENAHELYKGLKDQGVEVEFKLFKGMGYSSDHPKVHKLIMEQNLEWFTRHILDGGRQKR</sequence>
<dbReference type="GO" id="GO:0004252">
    <property type="term" value="F:serine-type endopeptidase activity"/>
    <property type="evidence" value="ECO:0007669"/>
    <property type="project" value="TreeGrafter"/>
</dbReference>
<evidence type="ECO:0000313" key="3">
    <source>
        <dbReference type="EMBL" id="KZE50820.1"/>
    </source>
</evidence>
<comment type="caution">
    <text evidence="3">The sequence shown here is derived from an EMBL/GenBank/DDBJ whole genome shotgun (WGS) entry which is preliminary data.</text>
</comment>
<dbReference type="Pfam" id="PF00326">
    <property type="entry name" value="Peptidase_S9"/>
    <property type="match status" value="1"/>
</dbReference>
<dbReference type="InterPro" id="IPR029058">
    <property type="entry name" value="AB_hydrolase_fold"/>
</dbReference>
<dbReference type="AlphaFoldDB" id="A0A161TI46"/>
<evidence type="ECO:0000313" key="4">
    <source>
        <dbReference type="Proteomes" id="UP000076510"/>
    </source>
</evidence>
<dbReference type="PANTHER" id="PTHR42776">
    <property type="entry name" value="SERINE PEPTIDASE S9 FAMILY MEMBER"/>
    <property type="match status" value="1"/>
</dbReference>
<dbReference type="Proteomes" id="UP000076510">
    <property type="component" value="Unassembled WGS sequence"/>
</dbReference>
<feature type="domain" description="Peptidase S9 prolyl oligopeptidase catalytic" evidence="2">
    <location>
        <begin position="406"/>
        <end position="604"/>
    </location>
</feature>
<protein>
    <recommendedName>
        <fullName evidence="2">Peptidase S9 prolyl oligopeptidase catalytic domain-containing protein</fullName>
    </recommendedName>
</protein>
<dbReference type="InterPro" id="IPR001375">
    <property type="entry name" value="Peptidase_S9_cat"/>
</dbReference>
<dbReference type="RefSeq" id="WP_063190814.1">
    <property type="nucleotide sequence ID" value="NZ_LQQY01000009.1"/>
</dbReference>
<evidence type="ECO:0000259" key="2">
    <source>
        <dbReference type="Pfam" id="PF00326"/>
    </source>
</evidence>
<dbReference type="EMBL" id="LQQY01000009">
    <property type="protein sequence ID" value="KZE50820.1"/>
    <property type="molecule type" value="Genomic_DNA"/>
</dbReference>
<dbReference type="InterPro" id="IPR011042">
    <property type="entry name" value="6-blade_b-propeller_TolB-like"/>
</dbReference>
<organism evidence="3 4">
    <name type="scientific">Rossellomorea marisflavi</name>
    <dbReference type="NCBI Taxonomy" id="189381"/>
    <lineage>
        <taxon>Bacteria</taxon>
        <taxon>Bacillati</taxon>
        <taxon>Bacillota</taxon>
        <taxon>Bacilli</taxon>
        <taxon>Bacillales</taxon>
        <taxon>Bacillaceae</taxon>
        <taxon>Rossellomorea</taxon>
    </lineage>
</organism>
<accession>A0A161TI46</accession>
<dbReference type="Gene3D" id="3.40.50.1820">
    <property type="entry name" value="alpha/beta hydrolase"/>
    <property type="match status" value="1"/>
</dbReference>
<evidence type="ECO:0000256" key="1">
    <source>
        <dbReference type="ARBA" id="ARBA00022801"/>
    </source>
</evidence>
<dbReference type="PANTHER" id="PTHR42776:SF27">
    <property type="entry name" value="DIPEPTIDYL PEPTIDASE FAMILY MEMBER 6"/>
    <property type="match status" value="1"/>
</dbReference>
<dbReference type="Gene3D" id="2.120.10.30">
    <property type="entry name" value="TolB, C-terminal domain"/>
    <property type="match status" value="1"/>
</dbReference>
<gene>
    <name evidence="3" type="ORF">AV649_15670</name>
</gene>
<dbReference type="SUPFAM" id="SSF82171">
    <property type="entry name" value="DPP6 N-terminal domain-like"/>
    <property type="match status" value="1"/>
</dbReference>